<comment type="caution">
    <text evidence="8">The sequence shown here is derived from an EMBL/GenBank/DDBJ whole genome shotgun (WGS) entry which is preliminary data.</text>
</comment>
<evidence type="ECO:0000256" key="5">
    <source>
        <dbReference type="ARBA" id="ARBA00023004"/>
    </source>
</evidence>
<dbReference type="AlphaFoldDB" id="A0A1F6TX86"/>
<evidence type="ECO:0000256" key="2">
    <source>
        <dbReference type="ARBA" id="ARBA00022617"/>
    </source>
</evidence>
<dbReference type="PROSITE" id="PS51007">
    <property type="entry name" value="CYTC"/>
    <property type="match status" value="2"/>
</dbReference>
<proteinExistence type="predicted"/>
<evidence type="ECO:0000256" key="3">
    <source>
        <dbReference type="ARBA" id="ARBA00022723"/>
    </source>
</evidence>
<keyword evidence="1" id="KW-0813">Transport</keyword>
<dbReference type="Pfam" id="PF00034">
    <property type="entry name" value="Cytochrom_C"/>
    <property type="match status" value="1"/>
</dbReference>
<evidence type="ECO:0000256" key="4">
    <source>
        <dbReference type="ARBA" id="ARBA00022982"/>
    </source>
</evidence>
<protein>
    <recommendedName>
        <fullName evidence="7">Cytochrome c domain-containing protein</fullName>
    </recommendedName>
</protein>
<keyword evidence="3 6" id="KW-0479">Metal-binding</keyword>
<reference evidence="8 9" key="1">
    <citation type="journal article" date="2016" name="Nat. Commun.">
        <title>Thousands of microbial genomes shed light on interconnected biogeochemical processes in an aquifer system.</title>
        <authorList>
            <person name="Anantharaman K."/>
            <person name="Brown C.T."/>
            <person name="Hug L.A."/>
            <person name="Sharon I."/>
            <person name="Castelle C.J."/>
            <person name="Probst A.J."/>
            <person name="Thomas B.C."/>
            <person name="Singh A."/>
            <person name="Wilkins M.J."/>
            <person name="Karaoz U."/>
            <person name="Brodie E.L."/>
            <person name="Williams K.H."/>
            <person name="Hubbard S.S."/>
            <person name="Banfield J.F."/>
        </authorList>
    </citation>
    <scope>NUCLEOTIDE SEQUENCE [LARGE SCALE GENOMIC DNA]</scope>
</reference>
<evidence type="ECO:0000256" key="6">
    <source>
        <dbReference type="PROSITE-ProRule" id="PRU00433"/>
    </source>
</evidence>
<dbReference type="PANTHER" id="PTHR37823:SF4">
    <property type="entry name" value="MENAQUINOL-CYTOCHROME C REDUCTASE CYTOCHROME B_C SUBUNIT"/>
    <property type="match status" value="1"/>
</dbReference>
<evidence type="ECO:0000313" key="9">
    <source>
        <dbReference type="Proteomes" id="UP000179037"/>
    </source>
</evidence>
<keyword evidence="5 6" id="KW-0408">Iron</keyword>
<dbReference type="GO" id="GO:0020037">
    <property type="term" value="F:heme binding"/>
    <property type="evidence" value="ECO:0007669"/>
    <property type="project" value="InterPro"/>
</dbReference>
<dbReference type="Proteomes" id="UP000179037">
    <property type="component" value="Unassembled WGS sequence"/>
</dbReference>
<keyword evidence="2 6" id="KW-0349">Heme</keyword>
<feature type="domain" description="Cytochrome c" evidence="7">
    <location>
        <begin position="30"/>
        <end position="127"/>
    </location>
</feature>
<sequence length="226" mass="24955">METFRFSRFAGTWVAAAVALSGLLLGGVEAGAAEGKQTFDAKKCRDCHQTEGPAKAKTIQDQLATKGPELWYAGSKFKKEFLGKWLKDPKPIRPMEFNSITKKNPGDHPKLSGKDADEVTEYLMSLKSKDVEEGVVKPDKNPKNRNIFEKKQGCYGCHPVKRGEKILGGLTGPTLIGAGERLNPAWVYAYLKKPKVFKPVKRMPVYVDVLSDSEMKGVAAYIGTFE</sequence>
<keyword evidence="4" id="KW-0249">Electron transport</keyword>
<feature type="domain" description="Cytochrome c" evidence="7">
    <location>
        <begin position="139"/>
        <end position="226"/>
    </location>
</feature>
<dbReference type="PANTHER" id="PTHR37823">
    <property type="entry name" value="CYTOCHROME C-553-LIKE"/>
    <property type="match status" value="1"/>
</dbReference>
<dbReference type="InterPro" id="IPR036909">
    <property type="entry name" value="Cyt_c-like_dom_sf"/>
</dbReference>
<dbReference type="Pfam" id="PF13442">
    <property type="entry name" value="Cytochrome_CBB3"/>
    <property type="match status" value="1"/>
</dbReference>
<accession>A0A1F6TX86</accession>
<dbReference type="Gene3D" id="1.10.760.10">
    <property type="entry name" value="Cytochrome c-like domain"/>
    <property type="match status" value="2"/>
</dbReference>
<evidence type="ECO:0000313" key="8">
    <source>
        <dbReference type="EMBL" id="OGI49754.1"/>
    </source>
</evidence>
<dbReference type="InterPro" id="IPR009056">
    <property type="entry name" value="Cyt_c-like_dom"/>
</dbReference>
<dbReference type="GO" id="GO:0009055">
    <property type="term" value="F:electron transfer activity"/>
    <property type="evidence" value="ECO:0007669"/>
    <property type="project" value="InterPro"/>
</dbReference>
<name>A0A1F6TX86_9PROT</name>
<dbReference type="InterPro" id="IPR051811">
    <property type="entry name" value="Cytochrome_c550/c551-like"/>
</dbReference>
<dbReference type="STRING" id="1817768.A3A87_10115"/>
<evidence type="ECO:0000259" key="7">
    <source>
        <dbReference type="PROSITE" id="PS51007"/>
    </source>
</evidence>
<gene>
    <name evidence="8" type="ORF">A3A87_10115</name>
</gene>
<organism evidence="8 9">
    <name type="scientific">Candidatus Muproteobacteria bacterium RIFCSPLOWO2_01_FULL_60_18</name>
    <dbReference type="NCBI Taxonomy" id="1817768"/>
    <lineage>
        <taxon>Bacteria</taxon>
        <taxon>Pseudomonadati</taxon>
        <taxon>Pseudomonadota</taxon>
        <taxon>Candidatus Muproteobacteria</taxon>
    </lineage>
</organism>
<evidence type="ECO:0000256" key="1">
    <source>
        <dbReference type="ARBA" id="ARBA00022448"/>
    </source>
</evidence>
<dbReference type="SUPFAM" id="SSF46626">
    <property type="entry name" value="Cytochrome c"/>
    <property type="match status" value="2"/>
</dbReference>
<dbReference type="GO" id="GO:0046872">
    <property type="term" value="F:metal ion binding"/>
    <property type="evidence" value="ECO:0007669"/>
    <property type="project" value="UniProtKB-KW"/>
</dbReference>
<dbReference type="EMBL" id="MFTC01000089">
    <property type="protein sequence ID" value="OGI49754.1"/>
    <property type="molecule type" value="Genomic_DNA"/>
</dbReference>